<evidence type="ECO:0000256" key="2">
    <source>
        <dbReference type="SAM" id="Phobius"/>
    </source>
</evidence>
<proteinExistence type="predicted"/>
<dbReference type="AlphaFoldDB" id="A0A078MRS9"/>
<keyword evidence="2" id="KW-1133">Transmembrane helix</keyword>
<feature type="transmembrane region" description="Helical" evidence="2">
    <location>
        <begin position="98"/>
        <end position="117"/>
    </location>
</feature>
<dbReference type="InterPro" id="IPR006976">
    <property type="entry name" value="VanZ-like"/>
</dbReference>
<feature type="transmembrane region" description="Helical" evidence="2">
    <location>
        <begin position="46"/>
        <end position="65"/>
    </location>
</feature>
<accession>A0A078MRS9</accession>
<feature type="region of interest" description="Disordered" evidence="1">
    <location>
        <begin position="1"/>
        <end position="39"/>
    </location>
</feature>
<evidence type="ECO:0000256" key="1">
    <source>
        <dbReference type="SAM" id="MobiDB-lite"/>
    </source>
</evidence>
<organism evidence="4">
    <name type="scientific">Arthrobacter saudimassiliensis</name>
    <dbReference type="NCBI Taxonomy" id="1461584"/>
    <lineage>
        <taxon>Bacteria</taxon>
        <taxon>Bacillati</taxon>
        <taxon>Actinomycetota</taxon>
        <taxon>Actinomycetes</taxon>
        <taxon>Micrococcales</taxon>
        <taxon>Micrococcaceae</taxon>
        <taxon>Arthrobacter</taxon>
    </lineage>
</organism>
<feature type="domain" description="VanZ-like" evidence="3">
    <location>
        <begin position="96"/>
        <end position="170"/>
    </location>
</feature>
<reference evidence="4" key="1">
    <citation type="submission" date="2014-07" db="EMBL/GenBank/DDBJ databases">
        <authorList>
            <person name="Urmite Genomes Urmite Genomes"/>
        </authorList>
    </citation>
    <scope>NUCLEOTIDE SEQUENCE</scope>
    <source>
        <strain evidence="4">11W110_air</strain>
    </source>
</reference>
<sequence>MLKEQDPVDVAGNGDTRLRGAARRSAGRREAARTRLRPARRGRGRASVLLVPYILALAVVALWPGPVDGGLAGPLARVLAALHRRGAPDWVDYGLVEAAANVALFVPLGLLGAVWLGRRWAWSAALWGAAASAGIELVQEMLLPARHGTVQDVLANSLGACLGALLVWAWQSRTHTPPSDRRWRG</sequence>
<feature type="transmembrane region" description="Helical" evidence="2">
    <location>
        <begin position="154"/>
        <end position="171"/>
    </location>
</feature>
<evidence type="ECO:0000259" key="3">
    <source>
        <dbReference type="Pfam" id="PF04892"/>
    </source>
</evidence>
<protein>
    <submittedName>
        <fullName evidence="4">VanZ like family protein</fullName>
    </submittedName>
</protein>
<name>A0A078MRS9_9MICC</name>
<evidence type="ECO:0000313" key="4">
    <source>
        <dbReference type="EMBL" id="CEA07541.1"/>
    </source>
</evidence>
<feature type="transmembrane region" description="Helical" evidence="2">
    <location>
        <begin position="124"/>
        <end position="142"/>
    </location>
</feature>
<keyword evidence="2" id="KW-0472">Membrane</keyword>
<dbReference type="Pfam" id="PF04892">
    <property type="entry name" value="VanZ"/>
    <property type="match status" value="1"/>
</dbReference>
<dbReference type="EMBL" id="LN483070">
    <property type="protein sequence ID" value="CEA07541.1"/>
    <property type="molecule type" value="Genomic_DNA"/>
</dbReference>
<gene>
    <name evidence="4" type="ORF">BN1051_00856</name>
</gene>
<keyword evidence="2" id="KW-0812">Transmembrane</keyword>
<dbReference type="PATRIC" id="fig|1461584.3.peg.849"/>